<gene>
    <name evidence="2" type="ordered locus">Ethha_2701</name>
</gene>
<keyword evidence="1" id="KW-0472">Membrane</keyword>
<dbReference type="STRING" id="663278.Ethha_2701"/>
<keyword evidence="1" id="KW-1133">Transmembrane helix</keyword>
<dbReference type="HOGENOM" id="CLU_2824659_0_0_9"/>
<dbReference type="PROSITE" id="PS51257">
    <property type="entry name" value="PROKAR_LIPOPROTEIN"/>
    <property type="match status" value="1"/>
</dbReference>
<dbReference type="KEGG" id="eha:Ethha_2701"/>
<sequence length="66" mass="7491">MKPPRKYSVVLSFIYVGIMTGCALTEFFVQHSTLTGVLWGIAALIWLIKGLVNLHRWHAFSKKEDA</sequence>
<evidence type="ECO:0000313" key="2">
    <source>
        <dbReference type="EMBL" id="ADU28194.1"/>
    </source>
</evidence>
<dbReference type="EMBL" id="CP002400">
    <property type="protein sequence ID" value="ADU28194.1"/>
    <property type="molecule type" value="Genomic_DNA"/>
</dbReference>
<feature type="transmembrane region" description="Helical" evidence="1">
    <location>
        <begin position="7"/>
        <end position="28"/>
    </location>
</feature>
<evidence type="ECO:0000313" key="3">
    <source>
        <dbReference type="Proteomes" id="UP000001551"/>
    </source>
</evidence>
<dbReference type="RefSeq" id="WP_013486537.1">
    <property type="nucleotide sequence ID" value="NC_014828.1"/>
</dbReference>
<protein>
    <submittedName>
        <fullName evidence="2">Uncharacterized protein</fullName>
    </submittedName>
</protein>
<dbReference type="AlphaFoldDB" id="E6U7S1"/>
<proteinExistence type="predicted"/>
<evidence type="ECO:0000256" key="1">
    <source>
        <dbReference type="SAM" id="Phobius"/>
    </source>
</evidence>
<name>E6U7S1_ETHHY</name>
<reference evidence="2 3" key="1">
    <citation type="submission" date="2010-12" db="EMBL/GenBank/DDBJ databases">
        <title>Complete sequence of Ethanoligenens harbinense YUAN-3.</title>
        <authorList>
            <person name="Lucas S."/>
            <person name="Copeland A."/>
            <person name="Lapidus A."/>
            <person name="Cheng J.-F."/>
            <person name="Bruce D."/>
            <person name="Goodwin L."/>
            <person name="Pitluck S."/>
            <person name="Chertkov O."/>
            <person name="Misra M."/>
            <person name="Detter J.C."/>
            <person name="Han C."/>
            <person name="Tapia R."/>
            <person name="Land M."/>
            <person name="Hauser L."/>
            <person name="Jeffries C."/>
            <person name="Kyrpides N."/>
            <person name="Ivanova N."/>
            <person name="Mikhailova N."/>
            <person name="Wang A."/>
            <person name="Mouttaki H."/>
            <person name="He Z."/>
            <person name="Zhou J."/>
            <person name="Hemme C.L."/>
            <person name="Woyke T."/>
        </authorList>
    </citation>
    <scope>NUCLEOTIDE SEQUENCE [LARGE SCALE GENOMIC DNA]</scope>
    <source>
        <strain evidence="3">DSM 18485 / JCM 12961 / CGMCC 1.5033 / YUAN-3</strain>
    </source>
</reference>
<keyword evidence="3" id="KW-1185">Reference proteome</keyword>
<feature type="transmembrane region" description="Helical" evidence="1">
    <location>
        <begin position="34"/>
        <end position="52"/>
    </location>
</feature>
<organism evidence="2 3">
    <name type="scientific">Ethanoligenens harbinense (strain DSM 18485 / JCM 12961 / CGMCC 1.5033 / YUAN-3)</name>
    <dbReference type="NCBI Taxonomy" id="663278"/>
    <lineage>
        <taxon>Bacteria</taxon>
        <taxon>Bacillati</taxon>
        <taxon>Bacillota</taxon>
        <taxon>Clostridia</taxon>
        <taxon>Eubacteriales</taxon>
        <taxon>Oscillospiraceae</taxon>
        <taxon>Ethanoligenens</taxon>
    </lineage>
</organism>
<keyword evidence="1" id="KW-0812">Transmembrane</keyword>
<dbReference type="Proteomes" id="UP000001551">
    <property type="component" value="Chromosome"/>
</dbReference>
<accession>E6U7S1</accession>